<accession>A0ACB8AUI9</accession>
<proteinExistence type="predicted"/>
<gene>
    <name evidence="1" type="ORF">BJ138DRAFT_1138877</name>
</gene>
<comment type="caution">
    <text evidence="1">The sequence shown here is derived from an EMBL/GenBank/DDBJ whole genome shotgun (WGS) entry which is preliminary data.</text>
</comment>
<name>A0ACB8AUI9_9AGAM</name>
<keyword evidence="2" id="KW-1185">Reference proteome</keyword>
<dbReference type="EMBL" id="MU267589">
    <property type="protein sequence ID" value="KAH7916654.1"/>
    <property type="molecule type" value="Genomic_DNA"/>
</dbReference>
<sequence>MFTAWITAYLSIVDTVVVSCIESIQVVLRNCAVLLLPHCHYPATLGHRHILFDMSPDTSLLSEPSTTSSMGHKLGRKIQTLTHSRLPVLAKLRLNPKTRRTFFLPAPIPLAPVLDIYTFESLPSFPAHPESNEETDLYLSVPNNTPIASPPTSSTRGGWTTGDSSTVSSVDISLGTPALFQGIHRASMGHQSLHQSGSSALVGLGFEGIEKNDGSQFDGLGRLSGGVKSPVDDQADTTDTSEEPEDGLNRSATLLIIERARRSRAKTIVQPRARYDVFFPMPNHSPTSSPDIERGQSNRTVQLHHCRRRPTVTTPTPGSSKPRAVLFTRDLSRSTTSTELKRIATLERRASFVGTKGRVTWRG</sequence>
<evidence type="ECO:0000313" key="2">
    <source>
        <dbReference type="Proteomes" id="UP000790377"/>
    </source>
</evidence>
<reference evidence="1" key="1">
    <citation type="journal article" date="2021" name="New Phytol.">
        <title>Evolutionary innovations through gain and loss of genes in the ectomycorrhizal Boletales.</title>
        <authorList>
            <person name="Wu G."/>
            <person name="Miyauchi S."/>
            <person name="Morin E."/>
            <person name="Kuo A."/>
            <person name="Drula E."/>
            <person name="Varga T."/>
            <person name="Kohler A."/>
            <person name="Feng B."/>
            <person name="Cao Y."/>
            <person name="Lipzen A."/>
            <person name="Daum C."/>
            <person name="Hundley H."/>
            <person name="Pangilinan J."/>
            <person name="Johnson J."/>
            <person name="Barry K."/>
            <person name="LaButti K."/>
            <person name="Ng V."/>
            <person name="Ahrendt S."/>
            <person name="Min B."/>
            <person name="Choi I.G."/>
            <person name="Park H."/>
            <person name="Plett J.M."/>
            <person name="Magnuson J."/>
            <person name="Spatafora J.W."/>
            <person name="Nagy L.G."/>
            <person name="Henrissat B."/>
            <person name="Grigoriev I.V."/>
            <person name="Yang Z.L."/>
            <person name="Xu J."/>
            <person name="Martin F.M."/>
        </authorList>
    </citation>
    <scope>NUCLEOTIDE SEQUENCE</scope>
    <source>
        <strain evidence="1">ATCC 28755</strain>
    </source>
</reference>
<dbReference type="Proteomes" id="UP000790377">
    <property type="component" value="Unassembled WGS sequence"/>
</dbReference>
<organism evidence="1 2">
    <name type="scientific">Hygrophoropsis aurantiaca</name>
    <dbReference type="NCBI Taxonomy" id="72124"/>
    <lineage>
        <taxon>Eukaryota</taxon>
        <taxon>Fungi</taxon>
        <taxon>Dikarya</taxon>
        <taxon>Basidiomycota</taxon>
        <taxon>Agaricomycotina</taxon>
        <taxon>Agaricomycetes</taxon>
        <taxon>Agaricomycetidae</taxon>
        <taxon>Boletales</taxon>
        <taxon>Coniophorineae</taxon>
        <taxon>Hygrophoropsidaceae</taxon>
        <taxon>Hygrophoropsis</taxon>
    </lineage>
</organism>
<protein>
    <submittedName>
        <fullName evidence="1">Uncharacterized protein</fullName>
    </submittedName>
</protein>
<evidence type="ECO:0000313" key="1">
    <source>
        <dbReference type="EMBL" id="KAH7916654.1"/>
    </source>
</evidence>